<organism evidence="16 17">
    <name type="scientific">Candidatus Marithioploca araucensis</name>
    <dbReference type="NCBI Taxonomy" id="70273"/>
    <lineage>
        <taxon>Bacteria</taxon>
        <taxon>Pseudomonadati</taxon>
        <taxon>Pseudomonadota</taxon>
        <taxon>Gammaproteobacteria</taxon>
        <taxon>Thiotrichales</taxon>
        <taxon>Thiotrichaceae</taxon>
        <taxon>Candidatus Marithioploca</taxon>
    </lineage>
</organism>
<comment type="catalytic activity">
    <reaction evidence="1">
        <text>ATP + protein L-histidine = ADP + protein N-phospho-L-histidine.</text>
        <dbReference type="EC" id="2.7.13.3"/>
    </reaction>
</comment>
<feature type="transmembrane region" description="Helical" evidence="12">
    <location>
        <begin position="6"/>
        <end position="22"/>
    </location>
</feature>
<dbReference type="InterPro" id="IPR004358">
    <property type="entry name" value="Sig_transdc_His_kin-like_C"/>
</dbReference>
<dbReference type="Pfam" id="PF02518">
    <property type="entry name" value="HATPase_c"/>
    <property type="match status" value="1"/>
</dbReference>
<protein>
    <recommendedName>
        <fullName evidence="3">histidine kinase</fullName>
        <ecNumber evidence="3">2.7.13.3</ecNumber>
    </recommendedName>
</protein>
<dbReference type="Pfam" id="PF00672">
    <property type="entry name" value="HAMP"/>
    <property type="match status" value="1"/>
</dbReference>
<dbReference type="Gene3D" id="1.10.287.130">
    <property type="match status" value="1"/>
</dbReference>
<evidence type="ECO:0000256" key="3">
    <source>
        <dbReference type="ARBA" id="ARBA00012438"/>
    </source>
</evidence>
<dbReference type="PROSITE" id="PS50885">
    <property type="entry name" value="HAMP"/>
    <property type="match status" value="1"/>
</dbReference>
<keyword evidence="6" id="KW-0808">Transferase</keyword>
<dbReference type="Pfam" id="PF00072">
    <property type="entry name" value="Response_reg"/>
    <property type="match status" value="1"/>
</dbReference>
<dbReference type="InterPro" id="IPR011006">
    <property type="entry name" value="CheY-like_superfamily"/>
</dbReference>
<dbReference type="EC" id="2.7.13.3" evidence="3"/>
<keyword evidence="4" id="KW-1003">Cell membrane</keyword>
<name>A0ABT7VQG0_9GAMM</name>
<evidence type="ECO:0000256" key="1">
    <source>
        <dbReference type="ARBA" id="ARBA00000085"/>
    </source>
</evidence>
<dbReference type="InterPro" id="IPR033479">
    <property type="entry name" value="dCache_1"/>
</dbReference>
<dbReference type="InterPro" id="IPR003661">
    <property type="entry name" value="HisK_dim/P_dom"/>
</dbReference>
<comment type="caution">
    <text evidence="16">The sequence shown here is derived from an EMBL/GenBank/DDBJ whole genome shotgun (WGS) entry which is preliminary data.</text>
</comment>
<dbReference type="PROSITE" id="PS50110">
    <property type="entry name" value="RESPONSE_REGULATORY"/>
    <property type="match status" value="1"/>
</dbReference>
<dbReference type="InterPro" id="IPR005467">
    <property type="entry name" value="His_kinase_dom"/>
</dbReference>
<dbReference type="InterPro" id="IPR036457">
    <property type="entry name" value="PPM-type-like_dom_sf"/>
</dbReference>
<evidence type="ECO:0000259" key="13">
    <source>
        <dbReference type="PROSITE" id="PS50109"/>
    </source>
</evidence>
<evidence type="ECO:0000313" key="17">
    <source>
        <dbReference type="Proteomes" id="UP001171945"/>
    </source>
</evidence>
<dbReference type="Gene3D" id="3.30.450.20">
    <property type="entry name" value="PAS domain"/>
    <property type="match status" value="1"/>
</dbReference>
<evidence type="ECO:0000259" key="14">
    <source>
        <dbReference type="PROSITE" id="PS50110"/>
    </source>
</evidence>
<dbReference type="CDD" id="cd16922">
    <property type="entry name" value="HATPase_EvgS-ArcB-TorS-like"/>
    <property type="match status" value="1"/>
</dbReference>
<evidence type="ECO:0000256" key="12">
    <source>
        <dbReference type="SAM" id="Phobius"/>
    </source>
</evidence>
<evidence type="ECO:0000256" key="4">
    <source>
        <dbReference type="ARBA" id="ARBA00022475"/>
    </source>
</evidence>
<dbReference type="SUPFAM" id="SSF158472">
    <property type="entry name" value="HAMP domain-like"/>
    <property type="match status" value="1"/>
</dbReference>
<evidence type="ECO:0000256" key="11">
    <source>
        <dbReference type="PROSITE-ProRule" id="PRU00169"/>
    </source>
</evidence>
<dbReference type="SMART" id="SM00448">
    <property type="entry name" value="REC"/>
    <property type="match status" value="1"/>
</dbReference>
<dbReference type="PRINTS" id="PR00344">
    <property type="entry name" value="BCTRLSENSOR"/>
</dbReference>
<dbReference type="Gene3D" id="3.30.565.10">
    <property type="entry name" value="Histidine kinase-like ATPase, C-terminal domain"/>
    <property type="match status" value="1"/>
</dbReference>
<evidence type="ECO:0000256" key="5">
    <source>
        <dbReference type="ARBA" id="ARBA00022553"/>
    </source>
</evidence>
<feature type="domain" description="Histidine kinase" evidence="13">
    <location>
        <begin position="396"/>
        <end position="652"/>
    </location>
</feature>
<dbReference type="Pfam" id="PF00512">
    <property type="entry name" value="HisKA"/>
    <property type="match status" value="1"/>
</dbReference>
<dbReference type="SMART" id="SM00388">
    <property type="entry name" value="HisKA"/>
    <property type="match status" value="1"/>
</dbReference>
<dbReference type="InterPro" id="IPR036890">
    <property type="entry name" value="HATPase_C_sf"/>
</dbReference>
<dbReference type="SUPFAM" id="SSF55874">
    <property type="entry name" value="ATPase domain of HSP90 chaperone/DNA topoisomerase II/histidine kinase"/>
    <property type="match status" value="1"/>
</dbReference>
<evidence type="ECO:0000256" key="10">
    <source>
        <dbReference type="ARBA" id="ARBA00023136"/>
    </source>
</evidence>
<dbReference type="Pfam" id="PF07228">
    <property type="entry name" value="SpoIIE"/>
    <property type="match status" value="1"/>
</dbReference>
<dbReference type="EMBL" id="JAUCGM010000020">
    <property type="protein sequence ID" value="MDM8561907.1"/>
    <property type="molecule type" value="Genomic_DNA"/>
</dbReference>
<gene>
    <name evidence="16" type="ORF">QUF54_00970</name>
</gene>
<dbReference type="SUPFAM" id="SSF47384">
    <property type="entry name" value="Homodimeric domain of signal transducing histidine kinase"/>
    <property type="match status" value="1"/>
</dbReference>
<dbReference type="Gene3D" id="3.60.40.10">
    <property type="entry name" value="PPM-type phosphatase domain"/>
    <property type="match status" value="1"/>
</dbReference>
<dbReference type="PROSITE" id="PS50109">
    <property type="entry name" value="HIS_KIN"/>
    <property type="match status" value="1"/>
</dbReference>
<feature type="modified residue" description="4-aspartylphosphate" evidence="11">
    <location>
        <position position="752"/>
    </location>
</feature>
<dbReference type="InterPro" id="IPR001932">
    <property type="entry name" value="PPM-type_phosphatase-like_dom"/>
</dbReference>
<dbReference type="Pfam" id="PF02743">
    <property type="entry name" value="dCache_1"/>
    <property type="match status" value="1"/>
</dbReference>
<proteinExistence type="predicted"/>
<feature type="transmembrane region" description="Helical" evidence="12">
    <location>
        <begin position="300"/>
        <end position="324"/>
    </location>
</feature>
<dbReference type="InterPro" id="IPR003594">
    <property type="entry name" value="HATPase_dom"/>
</dbReference>
<keyword evidence="16" id="KW-0067">ATP-binding</keyword>
<dbReference type="PANTHER" id="PTHR43047">
    <property type="entry name" value="TWO-COMPONENT HISTIDINE PROTEIN KINASE"/>
    <property type="match status" value="1"/>
</dbReference>
<dbReference type="Gene3D" id="6.10.340.10">
    <property type="match status" value="1"/>
</dbReference>
<evidence type="ECO:0000256" key="2">
    <source>
        <dbReference type="ARBA" id="ARBA00004651"/>
    </source>
</evidence>
<dbReference type="InterPro" id="IPR036097">
    <property type="entry name" value="HisK_dim/P_sf"/>
</dbReference>
<feature type="domain" description="Response regulatory" evidence="14">
    <location>
        <begin position="702"/>
        <end position="819"/>
    </location>
</feature>
<feature type="domain" description="HAMP" evidence="15">
    <location>
        <begin position="321"/>
        <end position="374"/>
    </location>
</feature>
<dbReference type="CDD" id="cd18773">
    <property type="entry name" value="PDC1_HK_sensor"/>
    <property type="match status" value="1"/>
</dbReference>
<keyword evidence="5 11" id="KW-0597">Phosphoprotein</keyword>
<dbReference type="SMART" id="SM00304">
    <property type="entry name" value="HAMP"/>
    <property type="match status" value="1"/>
</dbReference>
<evidence type="ECO:0000313" key="16">
    <source>
        <dbReference type="EMBL" id="MDM8561907.1"/>
    </source>
</evidence>
<evidence type="ECO:0000256" key="8">
    <source>
        <dbReference type="ARBA" id="ARBA00022777"/>
    </source>
</evidence>
<dbReference type="CDD" id="cd00082">
    <property type="entry name" value="HisKA"/>
    <property type="match status" value="1"/>
</dbReference>
<dbReference type="SUPFAM" id="SSF52172">
    <property type="entry name" value="CheY-like"/>
    <property type="match status" value="1"/>
</dbReference>
<dbReference type="Proteomes" id="UP001171945">
    <property type="component" value="Unassembled WGS sequence"/>
</dbReference>
<keyword evidence="10 12" id="KW-0472">Membrane</keyword>
<keyword evidence="8" id="KW-0418">Kinase</keyword>
<keyword evidence="17" id="KW-1185">Reference proteome</keyword>
<comment type="subcellular location">
    <subcellularLocation>
        <location evidence="2">Cell membrane</location>
        <topology evidence="2">Multi-pass membrane protein</topology>
    </subcellularLocation>
</comment>
<evidence type="ECO:0000256" key="7">
    <source>
        <dbReference type="ARBA" id="ARBA00022692"/>
    </source>
</evidence>
<keyword evidence="9 12" id="KW-1133">Transmembrane helix</keyword>
<evidence type="ECO:0000256" key="6">
    <source>
        <dbReference type="ARBA" id="ARBA00022679"/>
    </source>
</evidence>
<keyword evidence="7 12" id="KW-0812">Transmembrane</keyword>
<dbReference type="GO" id="GO:0005524">
    <property type="term" value="F:ATP binding"/>
    <property type="evidence" value="ECO:0007669"/>
    <property type="project" value="UniProtKB-KW"/>
</dbReference>
<dbReference type="CDD" id="cd06225">
    <property type="entry name" value="HAMP"/>
    <property type="match status" value="1"/>
</dbReference>
<sequence length="1090" mass="123962">MLIVPFILQIIAVVSLVGWLSFRHGQQAIHDLATQLMSEISERIVQHSQTYLEMPHQVNQSNQNTISLQLFSIQNLAHWNPYLLQQLEFFHSVNSIMIGNEKGELIGVERLDDGTPVLINRYDDPRIHSWYKSAINAGKPRWTDIFPNITQSTPNIGAVQPIYDQKGHLDGVLFSTMRFSQVSDFLRNLKMGQTGQSFIIERSGLLVASSTAEKAFINQERFKATESYHPLTQSTAKYLLAHFGTLNKIQSSVQLDFKMDGYRQFVRVLPLSDDKGLDWLIVLVIPEKDFMAQIETNTRITLFLFLIALFTAILVGFITAKWIIQPILWINRAAAQITQGKWEQILLPVKRYDELGELAKSFNRMAVQLKTSFYALEFKNTELQHLNKLKDEFLANTSHELRTPLYGIINIAESMIGTTDELSHNTKTNLAMIVSSGKRLAALVNDILDFSNLRHQRLELQRKAIKLREITEFVLLVNKPLIGQKPVQLINAIDSDLPLVNADEDRLQQILYNLIGNAIKFTDKGQIDIFAQVQIVPIQNCETHYNHKKNGEKFSFDKEESKEEGEEGKEEGYEKYLAITVSDTGIGIEEDKLDRIFESFEQAEGSISRKYGGTGLGLAVSKQLVQLHGGKIWVKSTYGVGSQFTFTLPIAEKQVQAQLSVIKHSLSKVHINSNVSQFLEQQRATIPTFPVTKTTVNQGSFTILIVDDEPVNLQVLKNYLSLQNYNIVQATSGIEALALMKKNFKPDIILLDVMMPRMTGYEVTQKIREKWQADDLPILLLTAKDQVSDLVIGLNTGANDYLTKPIYKEELLARIKTHLHLKELQGHALRLAATEAVNKKIMESIQYAKIIQSSLLPHDEQIKTYLPKSFFIWKPRDIVGGDMFYTESFEDGFIVVLMDCTGHGVPGAFMTMIASTHLKRIVKDEKCHEPNEILKRLNFLVKTSLQQDTEHVQSDDGLDAVICFVNPRQKRLTFAGAKLPLYYIHNNKINVIKGDRQSIGYKKSDLNFQFTAHIINIEQGMSFYLTTDGFIDQLGGSKRFPFGKRRFKQLLMKNTHKSFDEQAEILLQTFNEYQGDNDRMDDVTVVGFGF</sequence>
<dbReference type="InterPro" id="IPR003660">
    <property type="entry name" value="HAMP_dom"/>
</dbReference>
<dbReference type="Gene3D" id="3.40.50.2300">
    <property type="match status" value="1"/>
</dbReference>
<keyword evidence="16" id="KW-0547">Nucleotide-binding</keyword>
<dbReference type="PANTHER" id="PTHR43047:SF72">
    <property type="entry name" value="OSMOSENSING HISTIDINE PROTEIN KINASE SLN1"/>
    <property type="match status" value="1"/>
</dbReference>
<reference evidence="16" key="1">
    <citation type="submission" date="2023-06" db="EMBL/GenBank/DDBJ databases">
        <title>Uncultivated large filamentous bacteria from sulfidic sediments reveal new species and different genomic features in energy metabolism and defense.</title>
        <authorList>
            <person name="Fonseca A."/>
        </authorList>
    </citation>
    <scope>NUCLEOTIDE SEQUENCE</scope>
    <source>
        <strain evidence="16">HSG4</strain>
    </source>
</reference>
<dbReference type="InterPro" id="IPR001789">
    <property type="entry name" value="Sig_transdc_resp-reg_receiver"/>
</dbReference>
<dbReference type="SMART" id="SM00387">
    <property type="entry name" value="HATPase_c"/>
    <property type="match status" value="1"/>
</dbReference>
<accession>A0ABT7VQG0</accession>
<evidence type="ECO:0000256" key="9">
    <source>
        <dbReference type="ARBA" id="ARBA00022989"/>
    </source>
</evidence>
<evidence type="ECO:0000259" key="15">
    <source>
        <dbReference type="PROSITE" id="PS50885"/>
    </source>
</evidence>